<keyword evidence="2" id="KW-1185">Reference proteome</keyword>
<accession>A0AAD6FXE1</accession>
<dbReference type="EMBL" id="JAPVEA010000009">
    <property type="protein sequence ID" value="KAJ5432569.1"/>
    <property type="molecule type" value="Genomic_DNA"/>
</dbReference>
<dbReference type="RefSeq" id="XP_056759861.1">
    <property type="nucleotide sequence ID" value="XM_056915107.1"/>
</dbReference>
<dbReference type="Proteomes" id="UP001213681">
    <property type="component" value="Unassembled WGS sequence"/>
</dbReference>
<protein>
    <submittedName>
        <fullName evidence="1">Uncharacterized protein</fullName>
    </submittedName>
</protein>
<gene>
    <name evidence="1" type="ORF">N7458_011725</name>
</gene>
<evidence type="ECO:0000313" key="2">
    <source>
        <dbReference type="Proteomes" id="UP001213681"/>
    </source>
</evidence>
<comment type="caution">
    <text evidence="1">The sequence shown here is derived from an EMBL/GenBank/DDBJ whole genome shotgun (WGS) entry which is preliminary data.</text>
</comment>
<evidence type="ECO:0000313" key="1">
    <source>
        <dbReference type="EMBL" id="KAJ5432569.1"/>
    </source>
</evidence>
<reference evidence="1" key="1">
    <citation type="submission" date="2022-12" db="EMBL/GenBank/DDBJ databases">
        <authorList>
            <person name="Petersen C."/>
        </authorList>
    </citation>
    <scope>NUCLEOTIDE SEQUENCE</scope>
    <source>
        <strain evidence="1">IBT 16125</strain>
    </source>
</reference>
<proteinExistence type="predicted"/>
<sequence>MARQDGEEFWGRIYEEETRWLFLPISQPFCWSPLSVAETRRPDPTGRGILVRETADWDPTAYAVESILRGALGEEENLG</sequence>
<dbReference type="AlphaFoldDB" id="A0AAD6FXE1"/>
<organism evidence="1 2">
    <name type="scientific">Penicillium daleae</name>
    <dbReference type="NCBI Taxonomy" id="63821"/>
    <lineage>
        <taxon>Eukaryota</taxon>
        <taxon>Fungi</taxon>
        <taxon>Dikarya</taxon>
        <taxon>Ascomycota</taxon>
        <taxon>Pezizomycotina</taxon>
        <taxon>Eurotiomycetes</taxon>
        <taxon>Eurotiomycetidae</taxon>
        <taxon>Eurotiales</taxon>
        <taxon>Aspergillaceae</taxon>
        <taxon>Penicillium</taxon>
    </lineage>
</organism>
<reference evidence="1" key="2">
    <citation type="journal article" date="2023" name="IMA Fungus">
        <title>Comparative genomic study of the Penicillium genus elucidates a diverse pangenome and 15 lateral gene transfer events.</title>
        <authorList>
            <person name="Petersen C."/>
            <person name="Sorensen T."/>
            <person name="Nielsen M.R."/>
            <person name="Sondergaard T.E."/>
            <person name="Sorensen J.L."/>
            <person name="Fitzpatrick D.A."/>
            <person name="Frisvad J.C."/>
            <person name="Nielsen K.L."/>
        </authorList>
    </citation>
    <scope>NUCLEOTIDE SEQUENCE</scope>
    <source>
        <strain evidence="1">IBT 16125</strain>
    </source>
</reference>
<name>A0AAD6FXE1_9EURO</name>
<dbReference type="GeneID" id="81605350"/>